<dbReference type="AlphaFoldDB" id="A0A8J2M830"/>
<comment type="caution">
    <text evidence="2">The sequence shown here is derived from an EMBL/GenBank/DDBJ whole genome shotgun (WGS) entry which is preliminary data.</text>
</comment>
<protein>
    <submittedName>
        <fullName evidence="2">Uncharacterized protein</fullName>
    </submittedName>
</protein>
<gene>
    <name evidence="2" type="ORF">CJOHNSTONI_LOCUS7249</name>
</gene>
<organism evidence="2 3">
    <name type="scientific">Cercopithifilaria johnstoni</name>
    <dbReference type="NCBI Taxonomy" id="2874296"/>
    <lineage>
        <taxon>Eukaryota</taxon>
        <taxon>Metazoa</taxon>
        <taxon>Ecdysozoa</taxon>
        <taxon>Nematoda</taxon>
        <taxon>Chromadorea</taxon>
        <taxon>Rhabditida</taxon>
        <taxon>Spirurina</taxon>
        <taxon>Spiruromorpha</taxon>
        <taxon>Filarioidea</taxon>
        <taxon>Onchocercidae</taxon>
        <taxon>Cercopithifilaria</taxon>
    </lineage>
</organism>
<proteinExistence type="predicted"/>
<keyword evidence="3" id="KW-1185">Reference proteome</keyword>
<dbReference type="OrthoDB" id="5835347at2759"/>
<feature type="compositionally biased region" description="Basic residues" evidence="1">
    <location>
        <begin position="67"/>
        <end position="80"/>
    </location>
</feature>
<evidence type="ECO:0000313" key="2">
    <source>
        <dbReference type="EMBL" id="CAG9537434.1"/>
    </source>
</evidence>
<dbReference type="EMBL" id="CAKAEH010001546">
    <property type="protein sequence ID" value="CAG9537434.1"/>
    <property type="molecule type" value="Genomic_DNA"/>
</dbReference>
<feature type="compositionally biased region" description="Basic and acidic residues" evidence="1">
    <location>
        <begin position="105"/>
        <end position="131"/>
    </location>
</feature>
<name>A0A8J2M830_9BILA</name>
<dbReference type="Proteomes" id="UP000746747">
    <property type="component" value="Unassembled WGS sequence"/>
</dbReference>
<accession>A0A8J2M830</accession>
<reference evidence="2" key="1">
    <citation type="submission" date="2021-09" db="EMBL/GenBank/DDBJ databases">
        <authorList>
            <consortium name="Pathogen Informatics"/>
        </authorList>
    </citation>
    <scope>NUCLEOTIDE SEQUENCE</scope>
</reference>
<sequence length="212" mass="23869">MDTDNYDGSCDDEVVGTDKVLEGRHTKRKKIKEYLQKRKGYKSMKNASKPKADVKYNAVAWDYGVQKKKKHYKKNSKSRRSQSEACGSGRAGMVSFHSSTVAFKGGDEPGRRQTNEAEKSTVAKGEMDKSGSDTLNGSDYGDDSWLTTLTSSDENEIEKQWSPESPPPTLVMTDLYEHDYDDESEISDKNEPEESEISDKNKPEENEISDKN</sequence>
<feature type="region of interest" description="Disordered" evidence="1">
    <location>
        <begin position="67"/>
        <end position="212"/>
    </location>
</feature>
<evidence type="ECO:0000256" key="1">
    <source>
        <dbReference type="SAM" id="MobiDB-lite"/>
    </source>
</evidence>
<evidence type="ECO:0000313" key="3">
    <source>
        <dbReference type="Proteomes" id="UP000746747"/>
    </source>
</evidence>
<feature type="compositionally biased region" description="Basic and acidic residues" evidence="1">
    <location>
        <begin position="186"/>
        <end position="212"/>
    </location>
</feature>